<comment type="caution">
    <text evidence="9">The sequence shown here is derived from an EMBL/GenBank/DDBJ whole genome shotgun (WGS) entry which is preliminary data.</text>
</comment>
<evidence type="ECO:0000313" key="10">
    <source>
        <dbReference type="Proteomes" id="UP001589838"/>
    </source>
</evidence>
<keyword evidence="5" id="KW-0067">ATP-binding</keyword>
<dbReference type="Gene3D" id="3.40.980.20">
    <property type="entry name" value="Four-carbon acid sugar kinase, nucleotide binding domain"/>
    <property type="match status" value="1"/>
</dbReference>
<dbReference type="RefSeq" id="WP_335960677.1">
    <property type="nucleotide sequence ID" value="NZ_JAXBLX010000011.1"/>
</dbReference>
<evidence type="ECO:0000256" key="6">
    <source>
        <dbReference type="ARBA" id="ARBA00023277"/>
    </source>
</evidence>
<dbReference type="Gene3D" id="3.40.50.10840">
    <property type="entry name" value="Putative sugar-binding, N-terminal domain"/>
    <property type="match status" value="1"/>
</dbReference>
<dbReference type="GO" id="GO:0016301">
    <property type="term" value="F:kinase activity"/>
    <property type="evidence" value="ECO:0007669"/>
    <property type="project" value="UniProtKB-KW"/>
</dbReference>
<protein>
    <submittedName>
        <fullName evidence="9">Four-carbon acid sugar kinase family protein</fullName>
        <ecNumber evidence="9">2.7.1.-</ecNumber>
    </submittedName>
</protein>
<feature type="domain" description="Four-carbon acid sugar kinase nucleotide binding" evidence="8">
    <location>
        <begin position="255"/>
        <end position="420"/>
    </location>
</feature>
<keyword evidence="6" id="KW-0119">Carbohydrate metabolism</keyword>
<dbReference type="SUPFAM" id="SSF142764">
    <property type="entry name" value="YgbK-like"/>
    <property type="match status" value="1"/>
</dbReference>
<sequence>MIGVIADDITGSNDIGVMFGKSGYIVDIYSYDFATVNHMSQQKPDVLVFDTDSRLDDERTAYDKVFKATKDIQKAGAVQFINKTCSVFRGNIGAEFDAMLDALGEEFAIVVLGFPKNGRQTLNSVHYVYGNKLEESQFKDDPIHPMNESDLVSILQSQTKRKVGAIHHKIIRQGSNIIKDEILRMKLEEKVQYVILDVSNQQDLFEIALAVHEEKVICGSSALAEEIPKVQKKQKLRKSTLSLPDFGGKKGIFCAAGSLMPQTNDQIEYMKKSENIVIELDTLALIRNNDQKNMINPLVEQIVTNINNGKHVILHSSNTKEKVKATKEEGAKRGWRNTEISRYISETIANITANVIGQTEQYRFVIAGGDTSATVCKALQIRGMRVWEEIQPGLPSCLSHTEPPYLFVLKSGSFGSPDFIDQAFDHLTKQARKEEMK</sequence>
<evidence type="ECO:0000256" key="4">
    <source>
        <dbReference type="ARBA" id="ARBA00022777"/>
    </source>
</evidence>
<name>A0ABV6KGS6_9BACI</name>
<evidence type="ECO:0000256" key="3">
    <source>
        <dbReference type="ARBA" id="ARBA00022741"/>
    </source>
</evidence>
<evidence type="ECO:0000256" key="1">
    <source>
        <dbReference type="ARBA" id="ARBA00005715"/>
    </source>
</evidence>
<organism evidence="9 10">
    <name type="scientific">Halalkalibacter kiskunsagensis</name>
    <dbReference type="NCBI Taxonomy" id="1548599"/>
    <lineage>
        <taxon>Bacteria</taxon>
        <taxon>Bacillati</taxon>
        <taxon>Bacillota</taxon>
        <taxon>Bacilli</taxon>
        <taxon>Bacillales</taxon>
        <taxon>Bacillaceae</taxon>
        <taxon>Halalkalibacter</taxon>
    </lineage>
</organism>
<accession>A0ABV6KGS6</accession>
<dbReference type="InterPro" id="IPR031475">
    <property type="entry name" value="NBD_C"/>
</dbReference>
<keyword evidence="10" id="KW-1185">Reference proteome</keyword>
<evidence type="ECO:0000256" key="2">
    <source>
        <dbReference type="ARBA" id="ARBA00022679"/>
    </source>
</evidence>
<dbReference type="EC" id="2.7.1.-" evidence="9"/>
<reference evidence="9 10" key="1">
    <citation type="submission" date="2024-09" db="EMBL/GenBank/DDBJ databases">
        <authorList>
            <person name="Sun Q."/>
            <person name="Mori K."/>
        </authorList>
    </citation>
    <scope>NUCLEOTIDE SEQUENCE [LARGE SCALE GENOMIC DNA]</scope>
    <source>
        <strain evidence="9 10">NCAIM B.02610</strain>
    </source>
</reference>
<evidence type="ECO:0000259" key="7">
    <source>
        <dbReference type="Pfam" id="PF07005"/>
    </source>
</evidence>
<dbReference type="InterPro" id="IPR042213">
    <property type="entry name" value="NBD_C_sf"/>
</dbReference>
<evidence type="ECO:0000259" key="8">
    <source>
        <dbReference type="Pfam" id="PF17042"/>
    </source>
</evidence>
<dbReference type="Pfam" id="PF07005">
    <property type="entry name" value="SBD_N"/>
    <property type="match status" value="1"/>
</dbReference>
<dbReference type="Pfam" id="PF17042">
    <property type="entry name" value="NBD_C"/>
    <property type="match status" value="1"/>
</dbReference>
<proteinExistence type="inferred from homology"/>
<evidence type="ECO:0000313" key="9">
    <source>
        <dbReference type="EMBL" id="MFC0472135.1"/>
    </source>
</evidence>
<comment type="similarity">
    <text evidence="1">Belongs to the four-carbon acid sugar kinase family.</text>
</comment>
<keyword evidence="4 9" id="KW-0418">Kinase</keyword>
<dbReference type="InterPro" id="IPR010737">
    <property type="entry name" value="4-carb_acid_sugar_kinase_N"/>
</dbReference>
<feature type="domain" description="Four-carbon acid sugar kinase N-terminal" evidence="7">
    <location>
        <begin position="2"/>
        <end position="226"/>
    </location>
</feature>
<evidence type="ECO:0000256" key="5">
    <source>
        <dbReference type="ARBA" id="ARBA00022840"/>
    </source>
</evidence>
<dbReference type="Proteomes" id="UP001589838">
    <property type="component" value="Unassembled WGS sequence"/>
</dbReference>
<dbReference type="InterPro" id="IPR037051">
    <property type="entry name" value="4-carb_acid_sugar_kinase_N_sf"/>
</dbReference>
<keyword evidence="3" id="KW-0547">Nucleotide-binding</keyword>
<gene>
    <name evidence="9" type="ORF">ACFFHM_16910</name>
</gene>
<keyword evidence="2 9" id="KW-0808">Transferase</keyword>
<dbReference type="EMBL" id="JBHLUX010000039">
    <property type="protein sequence ID" value="MFC0472135.1"/>
    <property type="molecule type" value="Genomic_DNA"/>
</dbReference>